<comment type="caution">
    <text evidence="4">The sequence shown here is derived from an EMBL/GenBank/DDBJ whole genome shotgun (WGS) entry which is preliminary data.</text>
</comment>
<protein>
    <submittedName>
        <fullName evidence="4">BMP family ABC transporter substrate-binding protein</fullName>
    </submittedName>
</protein>
<gene>
    <name evidence="4" type="ORF">STA1M1_13250</name>
</gene>
<dbReference type="Proteomes" id="UP001144205">
    <property type="component" value="Unassembled WGS sequence"/>
</dbReference>
<proteinExistence type="predicted"/>
<evidence type="ECO:0000313" key="5">
    <source>
        <dbReference type="Proteomes" id="UP001144205"/>
    </source>
</evidence>
<evidence type="ECO:0000313" key="4">
    <source>
        <dbReference type="EMBL" id="GKY87456.1"/>
    </source>
</evidence>
<dbReference type="EMBL" id="BROH01000002">
    <property type="protein sequence ID" value="GKY87456.1"/>
    <property type="molecule type" value="Genomic_DNA"/>
</dbReference>
<evidence type="ECO:0000259" key="3">
    <source>
        <dbReference type="Pfam" id="PF02608"/>
    </source>
</evidence>
<keyword evidence="5" id="KW-1185">Reference proteome</keyword>
<dbReference type="InterPro" id="IPR003760">
    <property type="entry name" value="PnrA-like"/>
</dbReference>
<sequence>MHLLKTLAASAALAVGFAGAAAAQDPVKVGFIYVGPVGDGGWTYEHEQGRLAVEAHFGDAVETVIQENVPEGANAEAAITRMAVSGADLIFTTSFGFMDPTIAVAEKFPDVKFEHATGYKTADNVGVYSARFYEGRAVQGTIAGHLTQSNIIGYIGSFPIPEVIRGINSAYIHAKKVNPDVQFKIIWAYTWFDPTKEADAAKALIDQGADVILQHTDSTAPQAAAQEAGGVYTFGQASDMSEYAPMPRVSSIIDNWAPYYIARTQAVIDGTWESDNTWDGIGPGMVGIGEISDAVPAEVKAEALALKDAIASGEYHPFTGPLNRQDGSAWLAEGEVADDGTLVGMDFFVEGIVGEIPN</sequence>
<feature type="domain" description="ABC transporter substrate-binding protein PnrA-like" evidence="3">
    <location>
        <begin position="27"/>
        <end position="312"/>
    </location>
</feature>
<dbReference type="RefSeq" id="WP_281841438.1">
    <property type="nucleotide sequence ID" value="NZ_BROH01000002.1"/>
</dbReference>
<feature type="chain" id="PRO_5046970031" evidence="2">
    <location>
        <begin position="24"/>
        <end position="358"/>
    </location>
</feature>
<organism evidence="4 5">
    <name type="scientific">Sinisalibacter aestuarii</name>
    <dbReference type="NCBI Taxonomy" id="2949426"/>
    <lineage>
        <taxon>Bacteria</taxon>
        <taxon>Pseudomonadati</taxon>
        <taxon>Pseudomonadota</taxon>
        <taxon>Alphaproteobacteria</taxon>
        <taxon>Rhodobacterales</taxon>
        <taxon>Roseobacteraceae</taxon>
        <taxon>Sinisalibacter</taxon>
    </lineage>
</organism>
<dbReference type="Pfam" id="PF02608">
    <property type="entry name" value="Bmp"/>
    <property type="match status" value="1"/>
</dbReference>
<evidence type="ECO:0000256" key="1">
    <source>
        <dbReference type="ARBA" id="ARBA00022729"/>
    </source>
</evidence>
<keyword evidence="1 2" id="KW-0732">Signal</keyword>
<dbReference type="InterPro" id="IPR052910">
    <property type="entry name" value="ABC-Purine-Binding"/>
</dbReference>
<accession>A0ABQ5LT04</accession>
<dbReference type="CDD" id="cd19963">
    <property type="entry name" value="PBP1_BMP-like"/>
    <property type="match status" value="1"/>
</dbReference>
<dbReference type="PANTHER" id="PTHR43208">
    <property type="entry name" value="ABC TRANSPORTER SUBSTRATE-BINDING PROTEIN"/>
    <property type="match status" value="1"/>
</dbReference>
<feature type="signal peptide" evidence="2">
    <location>
        <begin position="1"/>
        <end position="23"/>
    </location>
</feature>
<evidence type="ECO:0000256" key="2">
    <source>
        <dbReference type="SAM" id="SignalP"/>
    </source>
</evidence>
<reference evidence="4" key="1">
    <citation type="journal article" date="2023" name="Int. J. Syst. Evol. Microbiol.">
        <title>Sinisalibacter aestuarii sp. nov., isolated from estuarine sediment of the Arakawa River.</title>
        <authorList>
            <person name="Arafat S.T."/>
            <person name="Hirano S."/>
            <person name="Sato A."/>
            <person name="Takeuchi K."/>
            <person name="Yasuda T."/>
            <person name="Terahara T."/>
            <person name="Hamada M."/>
            <person name="Kobayashi T."/>
        </authorList>
    </citation>
    <scope>NUCLEOTIDE SEQUENCE</scope>
    <source>
        <strain evidence="4">B-399</strain>
    </source>
</reference>
<name>A0ABQ5LT04_9RHOB</name>
<dbReference type="Gene3D" id="3.40.50.2300">
    <property type="match status" value="2"/>
</dbReference>
<dbReference type="PANTHER" id="PTHR43208:SF1">
    <property type="entry name" value="ABC TRANSPORTER SUBSTRATE-BINDING PROTEIN"/>
    <property type="match status" value="1"/>
</dbReference>